<proteinExistence type="predicted"/>
<name>I7IZ87_9LACO</name>
<dbReference type="STRING" id="1423790.BN53_02245"/>
<dbReference type="Proteomes" id="UP000009311">
    <property type="component" value="Unassembled WGS sequence"/>
</dbReference>
<feature type="signal peptide" evidence="1">
    <location>
        <begin position="1"/>
        <end position="22"/>
    </location>
</feature>
<evidence type="ECO:0000256" key="1">
    <source>
        <dbReference type="SAM" id="SignalP"/>
    </source>
</evidence>
<comment type="caution">
    <text evidence="2">The sequence shown here is derived from an EMBL/GenBank/DDBJ whole genome shotgun (WGS) entry which is preliminary data.</text>
</comment>
<feature type="chain" id="PRO_5038717689" evidence="1">
    <location>
        <begin position="23"/>
        <end position="53"/>
    </location>
</feature>
<accession>I7IZ87</accession>
<dbReference type="PATRIC" id="fig|1423790.3.peg.1015"/>
<protein>
    <submittedName>
        <fullName evidence="2">Uncharacterized protein</fullName>
    </submittedName>
</protein>
<dbReference type="RefSeq" id="WP_009559477.1">
    <property type="nucleotide sequence ID" value="NZ_AYZN01000002.1"/>
</dbReference>
<evidence type="ECO:0000313" key="2">
    <source>
        <dbReference type="EMBL" id="CCI84922.1"/>
    </source>
</evidence>
<dbReference type="OrthoDB" id="10004237at2"/>
<reference evidence="2 3" key="1">
    <citation type="submission" date="2012-06" db="EMBL/GenBank/DDBJ databases">
        <title>Draft Genome Sequence of Lactobacillus pasteurii CRBIP 24.76T.</title>
        <authorList>
            <person name="Cousin S."/>
            <person name="Bouchier C."/>
            <person name="Loux V."/>
            <person name="Ma L."/>
            <person name="Creno S."/>
            <person name="Bizet C."/>
            <person name="Clermont D."/>
        </authorList>
    </citation>
    <scope>NUCLEOTIDE SEQUENCE [LARGE SCALE GENOMIC DNA]</scope>
    <source>
        <strain evidence="3">CRBIP 24.76T</strain>
    </source>
</reference>
<gene>
    <name evidence="2" type="ORF">BN53_02245</name>
</gene>
<evidence type="ECO:0000313" key="3">
    <source>
        <dbReference type="Proteomes" id="UP000009311"/>
    </source>
</evidence>
<organism evidence="2 3">
    <name type="scientific">Lactobacillus pasteurii DSM 23907 = CRBIP 24.76</name>
    <dbReference type="NCBI Taxonomy" id="1423790"/>
    <lineage>
        <taxon>Bacteria</taxon>
        <taxon>Bacillati</taxon>
        <taxon>Bacillota</taxon>
        <taxon>Bacilli</taxon>
        <taxon>Lactobacillales</taxon>
        <taxon>Lactobacillaceae</taxon>
        <taxon>Lactobacillus</taxon>
    </lineage>
</organism>
<sequence length="53" mass="5764">MKKRTVIATLPLLSAAILGGVAESTTTNYVQARKLNLQSQLKNQPAKSLLVRK</sequence>
<keyword evidence="1" id="KW-0732">Signal</keyword>
<dbReference type="AlphaFoldDB" id="I7IZ87"/>
<keyword evidence="3" id="KW-1185">Reference proteome</keyword>
<dbReference type="EMBL" id="CAKD01000013">
    <property type="protein sequence ID" value="CCI84922.1"/>
    <property type="molecule type" value="Genomic_DNA"/>
</dbReference>